<keyword evidence="5" id="KW-0687">Ribonucleoprotein</keyword>
<accession>A0A5N6Z2Z8</accession>
<dbReference type="Proteomes" id="UP000327118">
    <property type="component" value="Unassembled WGS sequence"/>
</dbReference>
<evidence type="ECO:0000313" key="9">
    <source>
        <dbReference type="EMBL" id="KAE8351336.1"/>
    </source>
</evidence>
<dbReference type="GO" id="GO:0005762">
    <property type="term" value="C:mitochondrial large ribosomal subunit"/>
    <property type="evidence" value="ECO:0007669"/>
    <property type="project" value="TreeGrafter"/>
</dbReference>
<keyword evidence="4" id="KW-0496">Mitochondrion</keyword>
<evidence type="ECO:0000256" key="6">
    <source>
        <dbReference type="ARBA" id="ARBA00033752"/>
    </source>
</evidence>
<name>A0A5N6Z2Z8_9EURO</name>
<evidence type="ECO:0000256" key="7">
    <source>
        <dbReference type="ARBA" id="ARBA00035179"/>
    </source>
</evidence>
<dbReference type="PANTHER" id="PTHR28595">
    <property type="entry name" value="39S RIBOSOMAL PROTEIN L54, MITOCHONDRIAL"/>
    <property type="match status" value="1"/>
</dbReference>
<keyword evidence="2" id="KW-0809">Transit peptide</keyword>
<dbReference type="Pfam" id="PF08561">
    <property type="entry name" value="Ribosomal_L37"/>
    <property type="match status" value="1"/>
</dbReference>
<evidence type="ECO:0000256" key="8">
    <source>
        <dbReference type="SAM" id="MobiDB-lite"/>
    </source>
</evidence>
<dbReference type="PANTHER" id="PTHR28595:SF1">
    <property type="entry name" value="LARGE RIBOSOMAL SUBUNIT PROTEIN ML54"/>
    <property type="match status" value="1"/>
</dbReference>
<evidence type="ECO:0000256" key="4">
    <source>
        <dbReference type="ARBA" id="ARBA00023128"/>
    </source>
</evidence>
<keyword evidence="10" id="KW-1185">Reference proteome</keyword>
<evidence type="ECO:0000313" key="10">
    <source>
        <dbReference type="Proteomes" id="UP000327118"/>
    </source>
</evidence>
<comment type="subcellular location">
    <subcellularLocation>
        <location evidence="1">Mitochondrion</location>
    </subcellularLocation>
</comment>
<dbReference type="EMBL" id="ML739176">
    <property type="protein sequence ID" value="KAE8351336.1"/>
    <property type="molecule type" value="Genomic_DNA"/>
</dbReference>
<organism evidence="9 10">
    <name type="scientific">Aspergillus coremiiformis</name>
    <dbReference type="NCBI Taxonomy" id="138285"/>
    <lineage>
        <taxon>Eukaryota</taxon>
        <taxon>Fungi</taxon>
        <taxon>Dikarya</taxon>
        <taxon>Ascomycota</taxon>
        <taxon>Pezizomycotina</taxon>
        <taxon>Eurotiomycetes</taxon>
        <taxon>Eurotiomycetidae</taxon>
        <taxon>Eurotiales</taxon>
        <taxon>Aspergillaceae</taxon>
        <taxon>Aspergillus</taxon>
        <taxon>Aspergillus subgen. Circumdati</taxon>
    </lineage>
</organism>
<comment type="similarity">
    <text evidence="6">Belongs to the mitochondrion-specific ribosomal protein mL54 family.</text>
</comment>
<evidence type="ECO:0000256" key="1">
    <source>
        <dbReference type="ARBA" id="ARBA00004173"/>
    </source>
</evidence>
<keyword evidence="3 9" id="KW-0689">Ribosomal protein</keyword>
<feature type="region of interest" description="Disordered" evidence="8">
    <location>
        <begin position="197"/>
        <end position="223"/>
    </location>
</feature>
<reference evidence="10" key="1">
    <citation type="submission" date="2019-04" db="EMBL/GenBank/DDBJ databases">
        <title>Friends and foes A comparative genomics studyof 23 Aspergillus species from section Flavi.</title>
        <authorList>
            <consortium name="DOE Joint Genome Institute"/>
            <person name="Kjaerbolling I."/>
            <person name="Vesth T."/>
            <person name="Frisvad J.C."/>
            <person name="Nybo J.L."/>
            <person name="Theobald S."/>
            <person name="Kildgaard S."/>
            <person name="Isbrandt T."/>
            <person name="Kuo A."/>
            <person name="Sato A."/>
            <person name="Lyhne E.K."/>
            <person name="Kogle M.E."/>
            <person name="Wiebenga A."/>
            <person name="Kun R.S."/>
            <person name="Lubbers R.J."/>
            <person name="Makela M.R."/>
            <person name="Barry K."/>
            <person name="Chovatia M."/>
            <person name="Clum A."/>
            <person name="Daum C."/>
            <person name="Haridas S."/>
            <person name="He G."/>
            <person name="LaButti K."/>
            <person name="Lipzen A."/>
            <person name="Mondo S."/>
            <person name="Riley R."/>
            <person name="Salamov A."/>
            <person name="Simmons B.A."/>
            <person name="Magnuson J.K."/>
            <person name="Henrissat B."/>
            <person name="Mortensen U.H."/>
            <person name="Larsen T.O."/>
            <person name="Devries R.P."/>
            <person name="Grigoriev I.V."/>
            <person name="Machida M."/>
            <person name="Baker S.E."/>
            <person name="Andersen M.R."/>
        </authorList>
    </citation>
    <scope>NUCLEOTIDE SEQUENCE [LARGE SCALE GENOMIC DNA]</scope>
    <source>
        <strain evidence="10">CBS 553.77</strain>
    </source>
</reference>
<gene>
    <name evidence="9" type="ORF">BDV28DRAFT_137334</name>
</gene>
<proteinExistence type="inferred from homology"/>
<evidence type="ECO:0000256" key="2">
    <source>
        <dbReference type="ARBA" id="ARBA00022946"/>
    </source>
</evidence>
<evidence type="ECO:0000256" key="5">
    <source>
        <dbReference type="ARBA" id="ARBA00023274"/>
    </source>
</evidence>
<evidence type="ECO:0000256" key="3">
    <source>
        <dbReference type="ARBA" id="ARBA00022980"/>
    </source>
</evidence>
<protein>
    <recommendedName>
        <fullName evidence="7">Large ribosomal subunit protein mL54</fullName>
    </recommendedName>
</protein>
<feature type="region of interest" description="Disordered" evidence="8">
    <location>
        <begin position="43"/>
        <end position="89"/>
    </location>
</feature>
<dbReference type="AlphaFoldDB" id="A0A5N6Z2Z8"/>
<dbReference type="InterPro" id="IPR013870">
    <property type="entry name" value="Ribosomal_mL54"/>
</dbReference>
<dbReference type="OrthoDB" id="10252718at2759"/>
<dbReference type="GO" id="GO:0003735">
    <property type="term" value="F:structural constituent of ribosome"/>
    <property type="evidence" value="ECO:0007669"/>
    <property type="project" value="TreeGrafter"/>
</dbReference>
<sequence length="258" mass="29120">MACQRCRPSLLSRLQLQHTVPFSASRTRQLPIHWSQFRNYSDDNNSIFATPPPPSPNQPITVTSPATPDVSEPPSTPAEAPINASPKKKKRTHYVPRLESFCLPGTKLTGLNYFKNQPEIVALEDSEYPDWLWELVAKKRKYKTLEEIDRSTLKIWQQKIYDKKMAARLASRSPRYPVHHHATDLVPAHYNRTRRLREATDDQPTGGQATGGQATGDEASGDTLAEATESLEMCSEITKSAREARRKAIKEANFLRGL</sequence>